<keyword evidence="2" id="KW-1185">Reference proteome</keyword>
<evidence type="ECO:0000313" key="2">
    <source>
        <dbReference type="Proteomes" id="UP001055811"/>
    </source>
</evidence>
<accession>A0ACB9AJN7</accession>
<protein>
    <submittedName>
        <fullName evidence="1">Uncharacterized protein</fullName>
    </submittedName>
</protein>
<sequence length="268" mass="29816">MTIVYFSKPGRKCSARSKELTGGGERDFPAAELVKYVHKRTGIHAMIVKQHPEPKKEEDKNGKEEKKGGGGGEKKEEKKTDEVGSNANIKALQLSESTREKDFNISYSSLFGHPLKYEPGIIGQNLAVQEGRETCNKNMTGKYMLIELGKEAARDCMLRSGLVDSTDGIDTVDLNQRNLKDMVSIRDELVDDVASQHVSSSWQKKPVQIPPDTLDKKELEEANLNAKFISPNSPLAKQHLPTRSRSRSRLSVFRFDEGFGEGTAPQPN</sequence>
<organism evidence="1 2">
    <name type="scientific">Cichorium intybus</name>
    <name type="common">Chicory</name>
    <dbReference type="NCBI Taxonomy" id="13427"/>
    <lineage>
        <taxon>Eukaryota</taxon>
        <taxon>Viridiplantae</taxon>
        <taxon>Streptophyta</taxon>
        <taxon>Embryophyta</taxon>
        <taxon>Tracheophyta</taxon>
        <taxon>Spermatophyta</taxon>
        <taxon>Magnoliopsida</taxon>
        <taxon>eudicotyledons</taxon>
        <taxon>Gunneridae</taxon>
        <taxon>Pentapetalae</taxon>
        <taxon>asterids</taxon>
        <taxon>campanulids</taxon>
        <taxon>Asterales</taxon>
        <taxon>Asteraceae</taxon>
        <taxon>Cichorioideae</taxon>
        <taxon>Cichorieae</taxon>
        <taxon>Cichoriinae</taxon>
        <taxon>Cichorium</taxon>
    </lineage>
</organism>
<reference evidence="1 2" key="2">
    <citation type="journal article" date="2022" name="Mol. Ecol. Resour.">
        <title>The genomes of chicory, endive, great burdock and yacon provide insights into Asteraceae paleo-polyploidization history and plant inulin production.</title>
        <authorList>
            <person name="Fan W."/>
            <person name="Wang S."/>
            <person name="Wang H."/>
            <person name="Wang A."/>
            <person name="Jiang F."/>
            <person name="Liu H."/>
            <person name="Zhao H."/>
            <person name="Xu D."/>
            <person name="Zhang Y."/>
        </authorList>
    </citation>
    <scope>NUCLEOTIDE SEQUENCE [LARGE SCALE GENOMIC DNA]</scope>
    <source>
        <strain evidence="2">cv. Punajuju</strain>
        <tissue evidence="1">Leaves</tissue>
    </source>
</reference>
<name>A0ACB9AJN7_CICIN</name>
<dbReference type="EMBL" id="CM042015">
    <property type="protein sequence ID" value="KAI3710422.1"/>
    <property type="molecule type" value="Genomic_DNA"/>
</dbReference>
<comment type="caution">
    <text evidence="1">The sequence shown here is derived from an EMBL/GenBank/DDBJ whole genome shotgun (WGS) entry which is preliminary data.</text>
</comment>
<proteinExistence type="predicted"/>
<reference evidence="2" key="1">
    <citation type="journal article" date="2022" name="Mol. Ecol. Resour.">
        <title>The genomes of chicory, endive, great burdock and yacon provide insights into Asteraceae palaeo-polyploidization history and plant inulin production.</title>
        <authorList>
            <person name="Fan W."/>
            <person name="Wang S."/>
            <person name="Wang H."/>
            <person name="Wang A."/>
            <person name="Jiang F."/>
            <person name="Liu H."/>
            <person name="Zhao H."/>
            <person name="Xu D."/>
            <person name="Zhang Y."/>
        </authorList>
    </citation>
    <scope>NUCLEOTIDE SEQUENCE [LARGE SCALE GENOMIC DNA]</scope>
    <source>
        <strain evidence="2">cv. Punajuju</strain>
    </source>
</reference>
<gene>
    <name evidence="1" type="ORF">L2E82_40202</name>
</gene>
<dbReference type="Proteomes" id="UP001055811">
    <property type="component" value="Linkage Group LG07"/>
</dbReference>
<evidence type="ECO:0000313" key="1">
    <source>
        <dbReference type="EMBL" id="KAI3710422.1"/>
    </source>
</evidence>